<comment type="caution">
    <text evidence="3">The sequence shown here is derived from an EMBL/GenBank/DDBJ whole genome shotgun (WGS) entry which is preliminary data.</text>
</comment>
<dbReference type="InterPro" id="IPR015942">
    <property type="entry name" value="Asp/Glu/hydantoin_racemase"/>
</dbReference>
<dbReference type="EMBL" id="JBBUTF010000008">
    <property type="protein sequence ID" value="MEK8026477.1"/>
    <property type="molecule type" value="Genomic_DNA"/>
</dbReference>
<dbReference type="PANTHER" id="PTHR28047">
    <property type="entry name" value="PROTEIN DCG1"/>
    <property type="match status" value="1"/>
</dbReference>
<dbReference type="PANTHER" id="PTHR28047:SF5">
    <property type="entry name" value="PROTEIN DCG1"/>
    <property type="match status" value="1"/>
</dbReference>
<comment type="similarity">
    <text evidence="1">Belongs to the HyuE racemase family.</text>
</comment>
<sequence>MTAARDLLILNPNTSTGVSHLLAGAAQDAAARAGLGPVRVEVLTARFGAPYIACEASYAVAGHAVLDLWAAHRASPEHCATPADPADPADRTHPADAATSWQPPAPDAILIGCFGDPGLHALREVAGVPVTGLAEAAFTEAARLGRYAVVTGGTRWAPMLQRLAAGLGLADGLRGIHTVAPSGAQLAADRTAAIALLTEACRAAVAQARARDGTDALQALILGGAGLAGLAAEIQPALDLPLICSVEAGVRQAVGRADAVRGAAKTSAEPGLWCALAGVSTELTAWARPTA</sequence>
<reference evidence="3 4" key="1">
    <citation type="submission" date="2024-04" db="EMBL/GenBank/DDBJ databases">
        <title>Novel species of the genus Ideonella isolated from streams.</title>
        <authorList>
            <person name="Lu H."/>
        </authorList>
    </citation>
    <scope>NUCLEOTIDE SEQUENCE [LARGE SCALE GENOMIC DNA]</scope>
    <source>
        <strain evidence="3 4">BYS139W</strain>
    </source>
</reference>
<gene>
    <name evidence="3" type="ORF">AACH11_10955</name>
</gene>
<dbReference type="RefSeq" id="WP_341374261.1">
    <property type="nucleotide sequence ID" value="NZ_JBBUTF010000008.1"/>
</dbReference>
<name>A0ABU9BBY2_9BURK</name>
<organism evidence="3 4">
    <name type="scientific">Pseudaquabacterium rugosum</name>
    <dbReference type="NCBI Taxonomy" id="2984194"/>
    <lineage>
        <taxon>Bacteria</taxon>
        <taxon>Pseudomonadati</taxon>
        <taxon>Pseudomonadota</taxon>
        <taxon>Betaproteobacteria</taxon>
        <taxon>Burkholderiales</taxon>
        <taxon>Sphaerotilaceae</taxon>
        <taxon>Pseudaquabacterium</taxon>
    </lineage>
</organism>
<dbReference type="InterPro" id="IPR053714">
    <property type="entry name" value="Iso_Racemase_Enz_sf"/>
</dbReference>
<dbReference type="Pfam" id="PF01177">
    <property type="entry name" value="Asp_Glu_race"/>
    <property type="match status" value="1"/>
</dbReference>
<evidence type="ECO:0000256" key="2">
    <source>
        <dbReference type="SAM" id="MobiDB-lite"/>
    </source>
</evidence>
<evidence type="ECO:0000313" key="3">
    <source>
        <dbReference type="EMBL" id="MEK8026477.1"/>
    </source>
</evidence>
<evidence type="ECO:0000313" key="4">
    <source>
        <dbReference type="Proteomes" id="UP001368500"/>
    </source>
</evidence>
<feature type="region of interest" description="Disordered" evidence="2">
    <location>
        <begin position="77"/>
        <end position="100"/>
    </location>
</feature>
<evidence type="ECO:0000256" key="1">
    <source>
        <dbReference type="ARBA" id="ARBA00038414"/>
    </source>
</evidence>
<dbReference type="InterPro" id="IPR052186">
    <property type="entry name" value="Hydantoin_racemase-like"/>
</dbReference>
<proteinExistence type="inferred from homology"/>
<protein>
    <submittedName>
        <fullName evidence="3">Aspartate/glutamate racemase family protein</fullName>
    </submittedName>
</protein>
<keyword evidence="4" id="KW-1185">Reference proteome</keyword>
<dbReference type="Gene3D" id="3.40.50.12500">
    <property type="match status" value="2"/>
</dbReference>
<accession>A0ABU9BBY2</accession>
<dbReference type="Proteomes" id="UP001368500">
    <property type="component" value="Unassembled WGS sequence"/>
</dbReference>